<dbReference type="SUPFAM" id="SSF47928">
    <property type="entry name" value="N-terminal domain of the delta subunit of the F1F0-ATP synthase"/>
    <property type="match status" value="1"/>
</dbReference>
<evidence type="ECO:0000313" key="13">
    <source>
        <dbReference type="Proteomes" id="UP000051574"/>
    </source>
</evidence>
<dbReference type="NCBIfam" id="TIGR01145">
    <property type="entry name" value="ATP_synt_delta"/>
    <property type="match status" value="1"/>
</dbReference>
<keyword evidence="9" id="KW-0472">Membrane</keyword>
<evidence type="ECO:0000256" key="4">
    <source>
        <dbReference type="ARBA" id="ARBA00022781"/>
    </source>
</evidence>
<evidence type="ECO:0000313" key="12">
    <source>
        <dbReference type="EMBL" id="KRT81093.1"/>
    </source>
</evidence>
<keyword evidence="8" id="KW-0496">Mitochondrion</keyword>
<reference evidence="12 13" key="1">
    <citation type="submission" date="2015-09" db="EMBL/GenBank/DDBJ databases">
        <title>Draft genome of the scarab beetle Oryctes borbonicus.</title>
        <authorList>
            <person name="Meyer J.M."/>
            <person name="Markov G.V."/>
            <person name="Baskaran P."/>
            <person name="Herrmann M."/>
            <person name="Sommer R.J."/>
            <person name="Roedelsperger C."/>
        </authorList>
    </citation>
    <scope>NUCLEOTIDE SEQUENCE [LARGE SCALE GENOMIC DNA]</scope>
    <source>
        <strain evidence="12">OB123</strain>
        <tissue evidence="12">Whole animal</tissue>
    </source>
</reference>
<dbReference type="GO" id="GO:0005743">
    <property type="term" value="C:mitochondrial inner membrane"/>
    <property type="evidence" value="ECO:0007669"/>
    <property type="project" value="UniProtKB-SubCell"/>
</dbReference>
<keyword evidence="3" id="KW-0813">Transport</keyword>
<protein>
    <recommendedName>
        <fullName evidence="11">Oligomycin sensitivity conferral protein</fullName>
    </recommendedName>
</protein>
<accession>A0A0T6B1X1</accession>
<proteinExistence type="inferred from homology"/>
<dbReference type="Pfam" id="PF00213">
    <property type="entry name" value="OSCP"/>
    <property type="match status" value="1"/>
</dbReference>
<dbReference type="EMBL" id="LJIG01016274">
    <property type="protein sequence ID" value="KRT81093.1"/>
    <property type="molecule type" value="Genomic_DNA"/>
</dbReference>
<keyword evidence="5" id="KW-0999">Mitochondrion inner membrane</keyword>
<dbReference type="OrthoDB" id="1262810at2759"/>
<organism evidence="12 13">
    <name type="scientific">Oryctes borbonicus</name>
    <dbReference type="NCBI Taxonomy" id="1629725"/>
    <lineage>
        <taxon>Eukaryota</taxon>
        <taxon>Metazoa</taxon>
        <taxon>Ecdysozoa</taxon>
        <taxon>Arthropoda</taxon>
        <taxon>Hexapoda</taxon>
        <taxon>Insecta</taxon>
        <taxon>Pterygota</taxon>
        <taxon>Neoptera</taxon>
        <taxon>Endopterygota</taxon>
        <taxon>Coleoptera</taxon>
        <taxon>Polyphaga</taxon>
        <taxon>Scarabaeiformia</taxon>
        <taxon>Scarabaeidae</taxon>
        <taxon>Dynastinae</taxon>
        <taxon>Oryctes</taxon>
    </lineage>
</organism>
<evidence type="ECO:0000256" key="9">
    <source>
        <dbReference type="ARBA" id="ARBA00023136"/>
    </source>
</evidence>
<dbReference type="InterPro" id="IPR026015">
    <property type="entry name" value="ATP_synth_OSCP/delta_N_sf"/>
</dbReference>
<dbReference type="InterPro" id="IPR000711">
    <property type="entry name" value="ATPase_OSCP/dsu"/>
</dbReference>
<dbReference type="Proteomes" id="UP000051574">
    <property type="component" value="Unassembled WGS sequence"/>
</dbReference>
<evidence type="ECO:0000256" key="3">
    <source>
        <dbReference type="ARBA" id="ARBA00022448"/>
    </source>
</evidence>
<keyword evidence="6" id="KW-0809">Transit peptide</keyword>
<evidence type="ECO:0000256" key="6">
    <source>
        <dbReference type="ARBA" id="ARBA00022946"/>
    </source>
</evidence>
<comment type="caution">
    <text evidence="12">The sequence shown here is derived from an EMBL/GenBank/DDBJ whole genome shotgun (WGS) entry which is preliminary data.</text>
</comment>
<evidence type="ECO:0000256" key="1">
    <source>
        <dbReference type="ARBA" id="ARBA00004273"/>
    </source>
</evidence>
<comment type="similarity">
    <text evidence="2">Belongs to the ATPase delta chain family.</text>
</comment>
<dbReference type="HAMAP" id="MF_01416">
    <property type="entry name" value="ATP_synth_delta_bact"/>
    <property type="match status" value="1"/>
</dbReference>
<dbReference type="Gene3D" id="1.10.520.20">
    <property type="entry name" value="N-terminal domain of the delta subunit of the F1F0-ATP synthase"/>
    <property type="match status" value="1"/>
</dbReference>
<evidence type="ECO:0000256" key="7">
    <source>
        <dbReference type="ARBA" id="ARBA00023065"/>
    </source>
</evidence>
<dbReference type="PRINTS" id="PR00125">
    <property type="entry name" value="ATPASEDELTA"/>
</dbReference>
<keyword evidence="13" id="KW-1185">Reference proteome</keyword>
<keyword evidence="10" id="KW-0066">ATP synthesis</keyword>
<dbReference type="GO" id="GO:0046933">
    <property type="term" value="F:proton-transporting ATP synthase activity, rotational mechanism"/>
    <property type="evidence" value="ECO:0007669"/>
    <property type="project" value="InterPro"/>
</dbReference>
<evidence type="ECO:0000256" key="5">
    <source>
        <dbReference type="ARBA" id="ARBA00022792"/>
    </source>
</evidence>
<name>A0A0T6B1X1_9SCAR</name>
<evidence type="ECO:0000256" key="11">
    <source>
        <dbReference type="ARBA" id="ARBA00033369"/>
    </source>
</evidence>
<gene>
    <name evidence="12" type="ORF">AMK59_5574</name>
</gene>
<evidence type="ECO:0000256" key="8">
    <source>
        <dbReference type="ARBA" id="ARBA00023128"/>
    </source>
</evidence>
<comment type="subcellular location">
    <subcellularLocation>
        <location evidence="1">Mitochondrion inner membrane</location>
    </subcellularLocation>
</comment>
<sequence length="209" mass="23008">MATSKLTILVRNLSTSNVAQQMVKPPIQVFGMEGRYATALFSAGSKEKKLDTIEKELVKFQDTLKTDIKLRDFILNPTIQRSTKVTAMKDVAQKASLSPASSNLLQLLAENGRLKKLNAVINAYKIIMSAYRGEVQCEVVTAKPLEQAQRQKLEGVLKSFLKSSETINLTARVDPSIVGGMIVSIGDRYVDMSVASKIKKYTEILSAPI</sequence>
<keyword evidence="4" id="KW-0375">Hydrogen ion transport</keyword>
<dbReference type="AlphaFoldDB" id="A0A0T6B1X1"/>
<evidence type="ECO:0000256" key="2">
    <source>
        <dbReference type="ARBA" id="ARBA00007046"/>
    </source>
</evidence>
<dbReference type="PANTHER" id="PTHR11910">
    <property type="entry name" value="ATP SYNTHASE DELTA CHAIN"/>
    <property type="match status" value="1"/>
</dbReference>
<dbReference type="FunFam" id="1.10.520.20:FF:000002">
    <property type="entry name" value="ATP synthase subunit O, mitochondrial"/>
    <property type="match status" value="1"/>
</dbReference>
<evidence type="ECO:0000256" key="10">
    <source>
        <dbReference type="ARBA" id="ARBA00023310"/>
    </source>
</evidence>
<keyword evidence="7" id="KW-0406">Ion transport</keyword>